<dbReference type="Pfam" id="PF04320">
    <property type="entry name" value="YggL_50S_bp"/>
    <property type="match status" value="1"/>
</dbReference>
<dbReference type="STRING" id="1123014.SAMN02745746_03874"/>
<evidence type="ECO:0008006" key="3">
    <source>
        <dbReference type="Google" id="ProtNLM"/>
    </source>
</evidence>
<organism evidence="1 2">
    <name type="scientific">Pseudogulbenkiania subflava DSM 22618</name>
    <dbReference type="NCBI Taxonomy" id="1123014"/>
    <lineage>
        <taxon>Bacteria</taxon>
        <taxon>Pseudomonadati</taxon>
        <taxon>Pseudomonadota</taxon>
        <taxon>Betaproteobacteria</taxon>
        <taxon>Neisseriales</taxon>
        <taxon>Chromobacteriaceae</taxon>
        <taxon>Pseudogulbenkiania</taxon>
    </lineage>
</organism>
<dbReference type="PANTHER" id="PTHR38778">
    <property type="entry name" value="CYTOPLASMIC PROTEIN-RELATED"/>
    <property type="match status" value="1"/>
</dbReference>
<dbReference type="GO" id="GO:0005829">
    <property type="term" value="C:cytosol"/>
    <property type="evidence" value="ECO:0007669"/>
    <property type="project" value="TreeGrafter"/>
</dbReference>
<reference evidence="2" key="1">
    <citation type="submission" date="2017-04" db="EMBL/GenBank/DDBJ databases">
        <authorList>
            <person name="Varghese N."/>
            <person name="Submissions S."/>
        </authorList>
    </citation>
    <scope>NUCLEOTIDE SEQUENCE [LARGE SCALE GENOMIC DNA]</scope>
    <source>
        <strain evidence="2">DSM 22618</strain>
    </source>
</reference>
<dbReference type="RefSeq" id="WP_085277850.1">
    <property type="nucleotide sequence ID" value="NZ_FXAG01000031.1"/>
</dbReference>
<evidence type="ECO:0000313" key="1">
    <source>
        <dbReference type="EMBL" id="SMF54422.1"/>
    </source>
</evidence>
<name>A0A1Y6CCE2_9NEIS</name>
<proteinExistence type="predicted"/>
<accession>A0A1Y6CCE2</accession>
<keyword evidence="2" id="KW-1185">Reference proteome</keyword>
<dbReference type="PANTHER" id="PTHR38778:SF1">
    <property type="entry name" value="CYTOPLASMIC PROTEIN"/>
    <property type="match status" value="1"/>
</dbReference>
<evidence type="ECO:0000313" key="2">
    <source>
        <dbReference type="Proteomes" id="UP000192920"/>
    </source>
</evidence>
<sequence>MSDVRNPNSAQRLKRLNTRQRKKQRVGEYRELGFHLVATLADDLGSEGQDALLDAWLTRVDEAGVSFGGHFDGRCNLEGVVFPVGAVKIGEELRGELAGWLKARSEVKELEASDLIDLWHAA</sequence>
<gene>
    <name evidence="1" type="ORF">SAMN02745746_03874</name>
</gene>
<dbReference type="Proteomes" id="UP000192920">
    <property type="component" value="Unassembled WGS sequence"/>
</dbReference>
<dbReference type="InterPro" id="IPR007416">
    <property type="entry name" value="YggL_50S_bp"/>
</dbReference>
<protein>
    <recommendedName>
        <fullName evidence="3">DUF469 domain-containing protein</fullName>
    </recommendedName>
</protein>
<dbReference type="EMBL" id="FXAG01000031">
    <property type="protein sequence ID" value="SMF54422.1"/>
    <property type="molecule type" value="Genomic_DNA"/>
</dbReference>
<dbReference type="AlphaFoldDB" id="A0A1Y6CCE2"/>